<dbReference type="RefSeq" id="WP_343337921.1">
    <property type="nucleotide sequence ID" value="NZ_CP154622.1"/>
</dbReference>
<sequence length="158" mass="17168">MFSKIMYLIAILLLFVSLAKDKSKTKIALKKSWKSFENMLPQFITIIITIGIMLVILDEQVISKFIGEGSGFVGVVMGSLVGSITLIPSFVAFPLASVLVENGAGISQIAAFISTLMMVGIVTIPLEIKYWGKKATFIRNSLAFIFSLVVAMIMGVVL</sequence>
<feature type="transmembrane region" description="Helical" evidence="7">
    <location>
        <begin position="39"/>
        <end position="57"/>
    </location>
</feature>
<dbReference type="Proteomes" id="UP001477947">
    <property type="component" value="Chromosome"/>
</dbReference>
<evidence type="ECO:0000256" key="6">
    <source>
        <dbReference type="ARBA" id="ARBA00023136"/>
    </source>
</evidence>
<feature type="transmembrane region" description="Helical" evidence="7">
    <location>
        <begin position="69"/>
        <end position="93"/>
    </location>
</feature>
<keyword evidence="5 7" id="KW-1133">Transmembrane helix</keyword>
<proteinExistence type="inferred from homology"/>
<keyword evidence="9" id="KW-1185">Reference proteome</keyword>
<evidence type="ECO:0000313" key="8">
    <source>
        <dbReference type="EMBL" id="XAM42990.1"/>
    </source>
</evidence>
<evidence type="ECO:0000256" key="4">
    <source>
        <dbReference type="ARBA" id="ARBA00022692"/>
    </source>
</evidence>
<keyword evidence="6 7" id="KW-0472">Membrane</keyword>
<evidence type="ECO:0000256" key="7">
    <source>
        <dbReference type="SAM" id="Phobius"/>
    </source>
</evidence>
<comment type="subcellular location">
    <subcellularLocation>
        <location evidence="1">Cell membrane</location>
        <topology evidence="1">Multi-pass membrane protein</topology>
    </subcellularLocation>
</comment>
<evidence type="ECO:0000256" key="3">
    <source>
        <dbReference type="ARBA" id="ARBA00022475"/>
    </source>
</evidence>
<feature type="transmembrane region" description="Helical" evidence="7">
    <location>
        <begin position="137"/>
        <end position="157"/>
    </location>
</feature>
<reference evidence="8 9" key="1">
    <citation type="submission" date="2024-04" db="EMBL/GenBank/DDBJ databases">
        <title>Isolation and characterization of novel acetogenic strains of the genera Terrisporobacter and Acetoanaerobium.</title>
        <authorList>
            <person name="Boeer T."/>
            <person name="Schueler M.A."/>
            <person name="Lueschen A."/>
            <person name="Eysell L."/>
            <person name="Droege J."/>
            <person name="Heinemann M."/>
            <person name="Engelhardt L."/>
            <person name="Basen M."/>
            <person name="Daniel R."/>
        </authorList>
    </citation>
    <scope>NUCLEOTIDE SEQUENCE [LARGE SCALE GENOMIC DNA]</scope>
    <source>
        <strain evidence="8 9">ELB</strain>
    </source>
</reference>
<protein>
    <recommendedName>
        <fullName evidence="10">Permease</fullName>
    </recommendedName>
</protein>
<keyword evidence="3" id="KW-1003">Cell membrane</keyword>
<comment type="similarity">
    <text evidence="2">Belongs to the UPF0718 family.</text>
</comment>
<evidence type="ECO:0008006" key="10">
    <source>
        <dbReference type="Google" id="ProtNLM"/>
    </source>
</evidence>
<evidence type="ECO:0000313" key="9">
    <source>
        <dbReference type="Proteomes" id="UP001477947"/>
    </source>
</evidence>
<evidence type="ECO:0000256" key="2">
    <source>
        <dbReference type="ARBA" id="ARBA00006386"/>
    </source>
</evidence>
<feature type="transmembrane region" description="Helical" evidence="7">
    <location>
        <begin position="105"/>
        <end position="125"/>
    </location>
</feature>
<evidence type="ECO:0000256" key="5">
    <source>
        <dbReference type="ARBA" id="ARBA00022989"/>
    </source>
</evidence>
<evidence type="ECO:0000256" key="1">
    <source>
        <dbReference type="ARBA" id="ARBA00004651"/>
    </source>
</evidence>
<accession>A0ABZ3FGP1</accession>
<organism evidence="8 9">
    <name type="scientific">Terrisporobacter petrolearius</name>
    <dbReference type="NCBI Taxonomy" id="1460447"/>
    <lineage>
        <taxon>Bacteria</taxon>
        <taxon>Bacillati</taxon>
        <taxon>Bacillota</taxon>
        <taxon>Clostridia</taxon>
        <taxon>Peptostreptococcales</taxon>
        <taxon>Peptostreptococcaceae</taxon>
        <taxon>Terrisporobacter</taxon>
    </lineage>
</organism>
<dbReference type="EMBL" id="CP154622">
    <property type="protein sequence ID" value="XAM42990.1"/>
    <property type="molecule type" value="Genomic_DNA"/>
</dbReference>
<name>A0ABZ3FGP1_9FIRM</name>
<keyword evidence="4 7" id="KW-0812">Transmembrane</keyword>
<gene>
    <name evidence="8" type="ORF">TPELB_33050</name>
</gene>
<dbReference type="InterPro" id="IPR005524">
    <property type="entry name" value="DUF318"/>
</dbReference>
<dbReference type="Pfam" id="PF03773">
    <property type="entry name" value="ArsP_1"/>
    <property type="match status" value="1"/>
</dbReference>